<accession>A0AAG5DU69</accession>
<evidence type="ECO:0000259" key="1">
    <source>
        <dbReference type="Pfam" id="PF13358"/>
    </source>
</evidence>
<protein>
    <recommendedName>
        <fullName evidence="1">Tc1-like transposase DDE domain-containing protein</fullName>
    </recommendedName>
</protein>
<dbReference type="InterPro" id="IPR036397">
    <property type="entry name" value="RNaseH_sf"/>
</dbReference>
<reference evidence="2" key="1">
    <citation type="submission" date="2024-04" db="UniProtKB">
        <authorList>
            <consortium name="EnsemblMetazoa"/>
        </authorList>
    </citation>
    <scope>IDENTIFICATION</scope>
    <source>
        <strain evidence="2">EBRO</strain>
    </source>
</reference>
<sequence length="131" mass="15187">TVNFLLGTSIRRKRTDLWKNNSWFLHHDNAPSHTAIVLREFFATTGTHIVLQPPYSPDLAPADFWLFNKLKRPLRGHRFDTIEEIEAAATAELKDIPASAFSTCLEEWEKRWKRCIASEGDYFECDDLHLA</sequence>
<dbReference type="EnsemblMetazoa" id="ENSAATROPT016985">
    <property type="protein sequence ID" value="ENSAATROPP014967"/>
    <property type="gene ID" value="ENSAATROPG013896"/>
</dbReference>
<organism evidence="2 3">
    <name type="scientific">Anopheles atroparvus</name>
    <name type="common">European mosquito</name>
    <dbReference type="NCBI Taxonomy" id="41427"/>
    <lineage>
        <taxon>Eukaryota</taxon>
        <taxon>Metazoa</taxon>
        <taxon>Ecdysozoa</taxon>
        <taxon>Arthropoda</taxon>
        <taxon>Hexapoda</taxon>
        <taxon>Insecta</taxon>
        <taxon>Pterygota</taxon>
        <taxon>Neoptera</taxon>
        <taxon>Endopterygota</taxon>
        <taxon>Diptera</taxon>
        <taxon>Nematocera</taxon>
        <taxon>Culicoidea</taxon>
        <taxon>Culicidae</taxon>
        <taxon>Anophelinae</taxon>
        <taxon>Anopheles</taxon>
    </lineage>
</organism>
<feature type="domain" description="Tc1-like transposase DDE" evidence="1">
    <location>
        <begin position="20"/>
        <end position="85"/>
    </location>
</feature>
<dbReference type="PANTHER" id="PTHR46060">
    <property type="entry name" value="MARINER MOS1 TRANSPOSASE-LIKE PROTEIN"/>
    <property type="match status" value="1"/>
</dbReference>
<evidence type="ECO:0000313" key="2">
    <source>
        <dbReference type="EnsemblMetazoa" id="ENSAATROPP014967"/>
    </source>
</evidence>
<dbReference type="InterPro" id="IPR038717">
    <property type="entry name" value="Tc1-like_DDE_dom"/>
</dbReference>
<dbReference type="InterPro" id="IPR052709">
    <property type="entry name" value="Transposase-MT_Hybrid"/>
</dbReference>
<name>A0AAG5DU69_ANOAO</name>
<dbReference type="Gene3D" id="3.30.420.10">
    <property type="entry name" value="Ribonuclease H-like superfamily/Ribonuclease H"/>
    <property type="match status" value="1"/>
</dbReference>
<keyword evidence="3" id="KW-1185">Reference proteome</keyword>
<evidence type="ECO:0000313" key="3">
    <source>
        <dbReference type="Proteomes" id="UP000075880"/>
    </source>
</evidence>
<dbReference type="Proteomes" id="UP000075880">
    <property type="component" value="Unassembled WGS sequence"/>
</dbReference>
<dbReference type="Pfam" id="PF13358">
    <property type="entry name" value="DDE_3"/>
    <property type="match status" value="1"/>
</dbReference>
<dbReference type="PANTHER" id="PTHR46060:SF1">
    <property type="entry name" value="MARINER MOS1 TRANSPOSASE-LIKE PROTEIN"/>
    <property type="match status" value="1"/>
</dbReference>
<dbReference type="GO" id="GO:0003676">
    <property type="term" value="F:nucleic acid binding"/>
    <property type="evidence" value="ECO:0007669"/>
    <property type="project" value="InterPro"/>
</dbReference>
<dbReference type="AlphaFoldDB" id="A0AAG5DU69"/>
<proteinExistence type="predicted"/>